<sequence>MYMTVILIFISVLAIRGTLTNKREGNKPGFYIGGLLTLATIGVTLLAVYDELIGIQ</sequence>
<name>A0ABQ1G9T8_9BACL</name>
<feature type="transmembrane region" description="Helical" evidence="1">
    <location>
        <begin position="30"/>
        <end position="49"/>
    </location>
</feature>
<organism evidence="2 3">
    <name type="scientific">Kroppenstedtia guangzhouensis</name>
    <dbReference type="NCBI Taxonomy" id="1274356"/>
    <lineage>
        <taxon>Bacteria</taxon>
        <taxon>Bacillati</taxon>
        <taxon>Bacillota</taxon>
        <taxon>Bacilli</taxon>
        <taxon>Bacillales</taxon>
        <taxon>Thermoactinomycetaceae</taxon>
        <taxon>Kroppenstedtia</taxon>
    </lineage>
</organism>
<evidence type="ECO:0000256" key="1">
    <source>
        <dbReference type="SAM" id="Phobius"/>
    </source>
</evidence>
<reference evidence="3" key="1">
    <citation type="journal article" date="2019" name="Int. J. Syst. Evol. Microbiol.">
        <title>The Global Catalogue of Microorganisms (GCM) 10K type strain sequencing project: providing services to taxonomists for standard genome sequencing and annotation.</title>
        <authorList>
            <consortium name="The Broad Institute Genomics Platform"/>
            <consortium name="The Broad Institute Genome Sequencing Center for Infectious Disease"/>
            <person name="Wu L."/>
            <person name="Ma J."/>
        </authorList>
    </citation>
    <scope>NUCLEOTIDE SEQUENCE [LARGE SCALE GENOMIC DNA]</scope>
    <source>
        <strain evidence="3">CGMCC 1.12404</strain>
    </source>
</reference>
<accession>A0ABQ1G9T8</accession>
<dbReference type="EMBL" id="BMEX01000003">
    <property type="protein sequence ID" value="GGA39409.1"/>
    <property type="molecule type" value="Genomic_DNA"/>
</dbReference>
<gene>
    <name evidence="2" type="ORF">GCM10007416_10500</name>
</gene>
<proteinExistence type="predicted"/>
<evidence type="ECO:0000313" key="3">
    <source>
        <dbReference type="Proteomes" id="UP000617979"/>
    </source>
</evidence>
<keyword evidence="3" id="KW-1185">Reference proteome</keyword>
<dbReference type="Proteomes" id="UP000617979">
    <property type="component" value="Unassembled WGS sequence"/>
</dbReference>
<keyword evidence="1" id="KW-0472">Membrane</keyword>
<evidence type="ECO:0000313" key="2">
    <source>
        <dbReference type="EMBL" id="GGA39409.1"/>
    </source>
</evidence>
<dbReference type="RefSeq" id="WP_188430639.1">
    <property type="nucleotide sequence ID" value="NZ_BMEX01000003.1"/>
</dbReference>
<comment type="caution">
    <text evidence="2">The sequence shown here is derived from an EMBL/GenBank/DDBJ whole genome shotgun (WGS) entry which is preliminary data.</text>
</comment>
<keyword evidence="1" id="KW-1133">Transmembrane helix</keyword>
<protein>
    <submittedName>
        <fullName evidence="2">Uncharacterized protein</fullName>
    </submittedName>
</protein>
<keyword evidence="1" id="KW-0812">Transmembrane</keyword>